<feature type="coiled-coil region" evidence="1">
    <location>
        <begin position="110"/>
        <end position="179"/>
    </location>
</feature>
<evidence type="ECO:0000313" key="4">
    <source>
        <dbReference type="Proteomes" id="UP000317650"/>
    </source>
</evidence>
<protein>
    <submittedName>
        <fullName evidence="3">Uncharacterized protein</fullName>
    </submittedName>
</protein>
<feature type="chain" id="PRO_5020713950" evidence="2">
    <location>
        <begin position="17"/>
        <end position="184"/>
    </location>
</feature>
<comment type="caution">
    <text evidence="3">The sequence shown here is derived from an EMBL/GenBank/DDBJ whole genome shotgun (WGS) entry which is preliminary data.</text>
</comment>
<feature type="signal peptide" evidence="2">
    <location>
        <begin position="1"/>
        <end position="16"/>
    </location>
</feature>
<evidence type="ECO:0000256" key="1">
    <source>
        <dbReference type="SAM" id="Coils"/>
    </source>
</evidence>
<dbReference type="AlphaFoldDB" id="A0A4S8J489"/>
<gene>
    <name evidence="3" type="ORF">C4D60_Mb11t14880</name>
</gene>
<dbReference type="Gene3D" id="1.20.5.340">
    <property type="match status" value="1"/>
</dbReference>
<keyword evidence="2" id="KW-0732">Signal</keyword>
<organism evidence="3 4">
    <name type="scientific">Musa balbisiana</name>
    <name type="common">Banana</name>
    <dbReference type="NCBI Taxonomy" id="52838"/>
    <lineage>
        <taxon>Eukaryota</taxon>
        <taxon>Viridiplantae</taxon>
        <taxon>Streptophyta</taxon>
        <taxon>Embryophyta</taxon>
        <taxon>Tracheophyta</taxon>
        <taxon>Spermatophyta</taxon>
        <taxon>Magnoliopsida</taxon>
        <taxon>Liliopsida</taxon>
        <taxon>Zingiberales</taxon>
        <taxon>Musaceae</taxon>
        <taxon>Musa</taxon>
    </lineage>
</organism>
<evidence type="ECO:0000313" key="3">
    <source>
        <dbReference type="EMBL" id="THU56211.1"/>
    </source>
</evidence>
<sequence length="184" mass="19846">MSLSSLFSFFFGGGGALPDGEVSNPLVSHWPGLTVGDCIWMDGATSVAYARGALIPDIAIQLYGSPSEVLIEKAAKSLVWNLHYYTTLVDCVQDAGRIEELKAGVGPEAVAAVEQRVADLENEVARLKSELEGAGQQQASLREQLKESHGRVRSMEGELLDLSRILEEARSSVMKAEEALVEEI</sequence>
<accession>A0A4S8J489</accession>
<keyword evidence="1" id="KW-0175">Coiled coil</keyword>
<dbReference type="EMBL" id="PYDT01000007">
    <property type="protein sequence ID" value="THU56211.1"/>
    <property type="molecule type" value="Genomic_DNA"/>
</dbReference>
<reference evidence="3 4" key="1">
    <citation type="journal article" date="2019" name="Nat. Plants">
        <title>Genome sequencing of Musa balbisiana reveals subgenome evolution and function divergence in polyploid bananas.</title>
        <authorList>
            <person name="Yao X."/>
        </authorList>
    </citation>
    <scope>NUCLEOTIDE SEQUENCE [LARGE SCALE GENOMIC DNA]</scope>
    <source>
        <strain evidence="4">cv. DH-PKW</strain>
        <tissue evidence="3">Leaves</tissue>
    </source>
</reference>
<dbReference type="Proteomes" id="UP000317650">
    <property type="component" value="Chromosome 11"/>
</dbReference>
<proteinExistence type="predicted"/>
<name>A0A4S8J489_MUSBA</name>
<evidence type="ECO:0000256" key="2">
    <source>
        <dbReference type="SAM" id="SignalP"/>
    </source>
</evidence>
<keyword evidence="4" id="KW-1185">Reference proteome</keyword>